<dbReference type="InterPro" id="IPR011712">
    <property type="entry name" value="Sig_transdc_His_kin_sub3_dim/P"/>
</dbReference>
<evidence type="ECO:0000259" key="9">
    <source>
        <dbReference type="Pfam" id="PF23540"/>
    </source>
</evidence>
<evidence type="ECO:0000259" key="7">
    <source>
        <dbReference type="Pfam" id="PF02518"/>
    </source>
</evidence>
<evidence type="ECO:0000256" key="4">
    <source>
        <dbReference type="ARBA" id="ARBA00022777"/>
    </source>
</evidence>
<sequence length="382" mass="43597">MQKWHHIFHKSTGLSPYVWVVFYILPFYFIFRSASVNQNQWVYGIVMVAVFFTCYVLSFKSKGWVVYFWTSVQILVSITMTLLFGYMYFALFIAFFIGNIQKRAGFFTLYSIHLLTTIAAINYEMITGNRVFISQLPFVLVSMIAVVLLPATTYNRNNQDKLQGQLEDANKRISELVIMEERQRIARDLHDTLGQKLSLIGLKSDLAGKLIHKNPAQAVIEINDVRQTARSALKEVREMVTQMRGIRLEDELIRIRQLLQAAEIEFRLEGSARLANTSLITENVLSMCLKEAVTNVVKHSGATLCQVLIEPSRTDLLIKVKDNGTGMEGINLYDKGHGLQGMRERLEFVNGSMEVLQDQGTMLIIKVPNVFKQPELEEVKGL</sequence>
<dbReference type="EMBL" id="CP009287">
    <property type="protein sequence ID" value="AIQ68598.1"/>
    <property type="molecule type" value="Genomic_DNA"/>
</dbReference>
<dbReference type="STRING" id="189425.PGRAT_13935"/>
<dbReference type="OrthoDB" id="9797605at2"/>
<keyword evidence="4 10" id="KW-0418">Kinase</keyword>
<feature type="domain" description="Histidine kinase/HSP90-like ATPase" evidence="7">
    <location>
        <begin position="285"/>
        <end position="368"/>
    </location>
</feature>
<protein>
    <recommendedName>
        <fullName evidence="2">histidine kinase</fullName>
        <ecNumber evidence="2">2.7.13.3</ecNumber>
    </recommendedName>
</protein>
<dbReference type="CDD" id="cd16917">
    <property type="entry name" value="HATPase_UhpB-NarQ-NarX-like"/>
    <property type="match status" value="1"/>
</dbReference>
<organism evidence="10 11">
    <name type="scientific">Paenibacillus graminis</name>
    <dbReference type="NCBI Taxonomy" id="189425"/>
    <lineage>
        <taxon>Bacteria</taxon>
        <taxon>Bacillati</taxon>
        <taxon>Bacillota</taxon>
        <taxon>Bacilli</taxon>
        <taxon>Bacillales</taxon>
        <taxon>Paenibacillaceae</taxon>
        <taxon>Paenibacillus</taxon>
    </lineage>
</organism>
<feature type="transmembrane region" description="Helical" evidence="6">
    <location>
        <begin position="132"/>
        <end position="151"/>
    </location>
</feature>
<dbReference type="InterPro" id="IPR050482">
    <property type="entry name" value="Sensor_HK_TwoCompSys"/>
</dbReference>
<feature type="domain" description="Signal transduction histidine kinase subgroup 3 dimerisation and phosphoacceptor" evidence="8">
    <location>
        <begin position="181"/>
        <end position="244"/>
    </location>
</feature>
<dbReference type="KEGG" id="pgm:PGRAT_13935"/>
<dbReference type="HOGENOM" id="CLU_000445_20_8_9"/>
<evidence type="ECO:0000256" key="6">
    <source>
        <dbReference type="SAM" id="Phobius"/>
    </source>
</evidence>
<keyword evidence="5" id="KW-0902">Two-component regulatory system</keyword>
<evidence type="ECO:0000256" key="3">
    <source>
        <dbReference type="ARBA" id="ARBA00022679"/>
    </source>
</evidence>
<feature type="transmembrane region" description="Helical" evidence="6">
    <location>
        <begin position="104"/>
        <end position="126"/>
    </location>
</feature>
<dbReference type="Proteomes" id="UP000029500">
    <property type="component" value="Chromosome"/>
</dbReference>
<dbReference type="GO" id="GO:0000155">
    <property type="term" value="F:phosphorelay sensor kinase activity"/>
    <property type="evidence" value="ECO:0007669"/>
    <property type="project" value="InterPro"/>
</dbReference>
<dbReference type="Gene3D" id="1.20.5.1930">
    <property type="match status" value="1"/>
</dbReference>
<keyword evidence="6" id="KW-0472">Membrane</keyword>
<dbReference type="Pfam" id="PF07730">
    <property type="entry name" value="HisKA_3"/>
    <property type="match status" value="1"/>
</dbReference>
<keyword evidence="3" id="KW-0808">Transferase</keyword>
<dbReference type="AlphaFoldDB" id="A0A089MAS9"/>
<evidence type="ECO:0000256" key="1">
    <source>
        <dbReference type="ARBA" id="ARBA00000085"/>
    </source>
</evidence>
<keyword evidence="6" id="KW-1133">Transmembrane helix</keyword>
<keyword evidence="6" id="KW-0812">Transmembrane</keyword>
<dbReference type="InterPro" id="IPR003594">
    <property type="entry name" value="HATPase_dom"/>
</dbReference>
<evidence type="ECO:0000256" key="5">
    <source>
        <dbReference type="ARBA" id="ARBA00023012"/>
    </source>
</evidence>
<reference evidence="10 11" key="1">
    <citation type="submission" date="2014-08" db="EMBL/GenBank/DDBJ databases">
        <title>Comparative genomics of the Paenibacillus odorifer group.</title>
        <authorList>
            <person name="den Bakker H.C."/>
            <person name="Tsai Y.-C."/>
            <person name="Martin N."/>
            <person name="Korlach J."/>
            <person name="Wiedmann M."/>
        </authorList>
    </citation>
    <scope>NUCLEOTIDE SEQUENCE [LARGE SCALE GENOMIC DNA]</scope>
    <source>
        <strain evidence="10 11">DSM 15220</strain>
    </source>
</reference>
<accession>A0A089MAS9</accession>
<dbReference type="PANTHER" id="PTHR24421">
    <property type="entry name" value="NITRATE/NITRITE SENSOR PROTEIN NARX-RELATED"/>
    <property type="match status" value="1"/>
</dbReference>
<dbReference type="InterPro" id="IPR056374">
    <property type="entry name" value="DesK/YvfT_N"/>
</dbReference>
<evidence type="ECO:0000313" key="10">
    <source>
        <dbReference type="EMBL" id="AIQ68598.1"/>
    </source>
</evidence>
<dbReference type="Gene3D" id="3.30.565.10">
    <property type="entry name" value="Histidine kinase-like ATPase, C-terminal domain"/>
    <property type="match status" value="1"/>
</dbReference>
<dbReference type="GO" id="GO:0046983">
    <property type="term" value="F:protein dimerization activity"/>
    <property type="evidence" value="ECO:0007669"/>
    <property type="project" value="InterPro"/>
</dbReference>
<dbReference type="InterPro" id="IPR036890">
    <property type="entry name" value="HATPase_C_sf"/>
</dbReference>
<gene>
    <name evidence="10" type="ORF">PGRAT_13935</name>
</gene>
<feature type="domain" description="DesK/YvfT N-terminal" evidence="9">
    <location>
        <begin position="1"/>
        <end position="152"/>
    </location>
</feature>
<keyword evidence="11" id="KW-1185">Reference proteome</keyword>
<proteinExistence type="predicted"/>
<dbReference type="eggNOG" id="COG4585">
    <property type="taxonomic scope" value="Bacteria"/>
</dbReference>
<feature type="transmembrane region" description="Helical" evidence="6">
    <location>
        <begin position="16"/>
        <end position="34"/>
    </location>
</feature>
<dbReference type="SUPFAM" id="SSF55874">
    <property type="entry name" value="ATPase domain of HSP90 chaperone/DNA topoisomerase II/histidine kinase"/>
    <property type="match status" value="1"/>
</dbReference>
<name>A0A089MAS9_9BACL</name>
<feature type="transmembrane region" description="Helical" evidence="6">
    <location>
        <begin position="41"/>
        <end position="58"/>
    </location>
</feature>
<feature type="transmembrane region" description="Helical" evidence="6">
    <location>
        <begin position="64"/>
        <end position="97"/>
    </location>
</feature>
<comment type="catalytic activity">
    <reaction evidence="1">
        <text>ATP + protein L-histidine = ADP + protein N-phospho-L-histidine.</text>
        <dbReference type="EC" id="2.7.13.3"/>
    </reaction>
</comment>
<dbReference type="PANTHER" id="PTHR24421:SF63">
    <property type="entry name" value="SENSOR HISTIDINE KINASE DESK"/>
    <property type="match status" value="1"/>
</dbReference>
<dbReference type="Pfam" id="PF23540">
    <property type="entry name" value="DesK_N"/>
    <property type="match status" value="1"/>
</dbReference>
<dbReference type="EC" id="2.7.13.3" evidence="2"/>
<evidence type="ECO:0000256" key="2">
    <source>
        <dbReference type="ARBA" id="ARBA00012438"/>
    </source>
</evidence>
<evidence type="ECO:0000259" key="8">
    <source>
        <dbReference type="Pfam" id="PF07730"/>
    </source>
</evidence>
<dbReference type="GO" id="GO:0016020">
    <property type="term" value="C:membrane"/>
    <property type="evidence" value="ECO:0007669"/>
    <property type="project" value="InterPro"/>
</dbReference>
<dbReference type="RefSeq" id="WP_025706931.1">
    <property type="nucleotide sequence ID" value="NZ_CP009287.1"/>
</dbReference>
<evidence type="ECO:0000313" key="11">
    <source>
        <dbReference type="Proteomes" id="UP000029500"/>
    </source>
</evidence>
<dbReference type="Pfam" id="PF02518">
    <property type="entry name" value="HATPase_c"/>
    <property type="match status" value="1"/>
</dbReference>